<reference evidence="2 3" key="1">
    <citation type="journal article" date="2013" name="ISME J.">
        <title>A metabolic model for members of the genus Tetrasphaera involved in enhanced biological phosphorus removal.</title>
        <authorList>
            <person name="Kristiansen R."/>
            <person name="Nguyen H.T.T."/>
            <person name="Saunders A.M."/>
            <person name="Nielsen J.L."/>
            <person name="Wimmer R."/>
            <person name="Le V.Q."/>
            <person name="McIlroy S.J."/>
            <person name="Petrovski S."/>
            <person name="Seviour R.J."/>
            <person name="Calteau A."/>
            <person name="Nielsen K.L."/>
            <person name="Nielsen P.H."/>
        </authorList>
    </citation>
    <scope>NUCLEOTIDE SEQUENCE [LARGE SCALE GENOMIC DNA]</scope>
    <source>
        <strain evidence="2 3">Ben110</strain>
    </source>
</reference>
<evidence type="ECO:0008006" key="4">
    <source>
        <dbReference type="Google" id="ProtNLM"/>
    </source>
</evidence>
<feature type="region of interest" description="Disordered" evidence="1">
    <location>
        <begin position="1"/>
        <end position="33"/>
    </location>
</feature>
<proteinExistence type="predicted"/>
<evidence type="ECO:0000256" key="1">
    <source>
        <dbReference type="SAM" id="MobiDB-lite"/>
    </source>
</evidence>
<sequence length="168" mass="17806">MGRLRQAAHAAGQLTKSGLRRPDSPTTPAPPIARRSAAEAAAAGPAQTHDVASALADAMRIDGALAVALADSRSGEVLAADGDVDGMQLATAVAGNARVVRAKLDTLHDLGMDERIEDILITLDSQYHIIRTFAERDGLFLYLVLDKPLANLAMARFKVATLERDLEL</sequence>
<accession>W6JZH5</accession>
<dbReference type="EMBL" id="CAJA01000335">
    <property type="protein sequence ID" value="CCH74201.1"/>
    <property type="molecule type" value="Genomic_DNA"/>
</dbReference>
<evidence type="ECO:0000313" key="3">
    <source>
        <dbReference type="Proteomes" id="UP000035763"/>
    </source>
</evidence>
<comment type="caution">
    <text evidence="2">The sequence shown here is derived from an EMBL/GenBank/DDBJ whole genome shotgun (WGS) entry which is preliminary data.</text>
</comment>
<dbReference type="RefSeq" id="WP_235435351.1">
    <property type="nucleotide sequence ID" value="NZ_HG764815.1"/>
</dbReference>
<dbReference type="Gene3D" id="3.30.450.30">
    <property type="entry name" value="Dynein light chain 2a, cytoplasmic"/>
    <property type="match status" value="1"/>
</dbReference>
<dbReference type="AlphaFoldDB" id="W6JZH5"/>
<keyword evidence="3" id="KW-1185">Reference proteome</keyword>
<gene>
    <name evidence="2" type="ORF">BN11_400004</name>
</gene>
<dbReference type="STRING" id="1193182.BN11_400004"/>
<dbReference type="Proteomes" id="UP000035763">
    <property type="component" value="Unassembled WGS sequence"/>
</dbReference>
<protein>
    <recommendedName>
        <fullName evidence="4">Roadblock/LAMTOR2 domain-containing protein</fullName>
    </recommendedName>
</protein>
<name>W6JZH5_9MICO</name>
<organism evidence="2 3">
    <name type="scientific">Nostocoides australiense Ben110</name>
    <dbReference type="NCBI Taxonomy" id="1193182"/>
    <lineage>
        <taxon>Bacteria</taxon>
        <taxon>Bacillati</taxon>
        <taxon>Actinomycetota</taxon>
        <taxon>Actinomycetes</taxon>
        <taxon>Micrococcales</taxon>
        <taxon>Intrasporangiaceae</taxon>
        <taxon>Nostocoides</taxon>
    </lineage>
</organism>
<evidence type="ECO:0000313" key="2">
    <source>
        <dbReference type="EMBL" id="CCH74201.1"/>
    </source>
</evidence>